<name>A0A8J4TJ11_9TREM</name>
<dbReference type="PANTHER" id="PTHR31569">
    <property type="entry name" value="SWIM-TYPE DOMAIN-CONTAINING PROTEIN"/>
    <property type="match status" value="1"/>
</dbReference>
<organism evidence="1 2">
    <name type="scientific">Paragonimus heterotremus</name>
    <dbReference type="NCBI Taxonomy" id="100268"/>
    <lineage>
        <taxon>Eukaryota</taxon>
        <taxon>Metazoa</taxon>
        <taxon>Spiralia</taxon>
        <taxon>Lophotrochozoa</taxon>
        <taxon>Platyhelminthes</taxon>
        <taxon>Trematoda</taxon>
        <taxon>Digenea</taxon>
        <taxon>Plagiorchiida</taxon>
        <taxon>Troglotremata</taxon>
        <taxon>Troglotrematidae</taxon>
        <taxon>Paragonimus</taxon>
    </lineage>
</organism>
<accession>A0A8J4TJ11</accession>
<proteinExistence type="predicted"/>
<evidence type="ECO:0008006" key="3">
    <source>
        <dbReference type="Google" id="ProtNLM"/>
    </source>
</evidence>
<dbReference type="EMBL" id="LUCH01003583">
    <property type="protein sequence ID" value="KAF5399959.1"/>
    <property type="molecule type" value="Genomic_DNA"/>
</dbReference>
<reference evidence="1" key="1">
    <citation type="submission" date="2019-05" db="EMBL/GenBank/DDBJ databases">
        <title>Annotation for the trematode Paragonimus heterotremus.</title>
        <authorList>
            <person name="Choi Y.-J."/>
        </authorList>
    </citation>
    <scope>NUCLEOTIDE SEQUENCE</scope>
    <source>
        <strain evidence="1">LC</strain>
    </source>
</reference>
<sequence>MISVAADFRRDIQSRKFSSYLELKEALDAFMKKTCTNYVVRGSAHKKHSKLQYNRLVYMCDQYPRRRSVSKGLRRVNSQTTDCTSRFYVHAHMRWLIVTSAEMEHNHPLNESVYQNSRAKRRLTADELEESKALFVNGCSNDKLKQYALERFGKQLTTHDIWNIRSRLTTIQPPDT</sequence>
<evidence type="ECO:0000313" key="1">
    <source>
        <dbReference type="EMBL" id="KAF5399959.1"/>
    </source>
</evidence>
<dbReference type="InterPro" id="IPR052579">
    <property type="entry name" value="Zinc_finger_SWIM"/>
</dbReference>
<comment type="caution">
    <text evidence="1">The sequence shown here is derived from an EMBL/GenBank/DDBJ whole genome shotgun (WGS) entry which is preliminary data.</text>
</comment>
<gene>
    <name evidence="1" type="ORF">PHET_05566</name>
</gene>
<dbReference type="OrthoDB" id="6223780at2759"/>
<protein>
    <recommendedName>
        <fullName evidence="3">FAR1 domain-containing protein</fullName>
    </recommendedName>
</protein>
<dbReference type="Proteomes" id="UP000748531">
    <property type="component" value="Unassembled WGS sequence"/>
</dbReference>
<dbReference type="PANTHER" id="PTHR31569:SF4">
    <property type="entry name" value="SWIM-TYPE DOMAIN-CONTAINING PROTEIN"/>
    <property type="match status" value="1"/>
</dbReference>
<dbReference type="AlphaFoldDB" id="A0A8J4TJ11"/>
<evidence type="ECO:0000313" key="2">
    <source>
        <dbReference type="Proteomes" id="UP000748531"/>
    </source>
</evidence>
<keyword evidence="2" id="KW-1185">Reference proteome</keyword>